<gene>
    <name evidence="2" type="ORF">AWT59_1642</name>
</gene>
<evidence type="ECO:0000313" key="2">
    <source>
        <dbReference type="EMBL" id="KXS32226.1"/>
    </source>
</evidence>
<protein>
    <submittedName>
        <fullName evidence="2">Uncharacterized protein</fullName>
    </submittedName>
</protein>
<dbReference type="EMBL" id="LSLI01000037">
    <property type="protein sequence ID" value="KXS32226.1"/>
    <property type="molecule type" value="Genomic_DNA"/>
</dbReference>
<dbReference type="Proteomes" id="UP000070578">
    <property type="component" value="Unassembled WGS sequence"/>
</dbReference>
<comment type="caution">
    <text evidence="2">The sequence shown here is derived from an EMBL/GenBank/DDBJ whole genome shotgun (WGS) entry which is preliminary data.</text>
</comment>
<organism evidence="2 3">
    <name type="scientific">Candidatus Gallionella acididurans</name>
    <dbReference type="NCBI Taxonomy" id="1796491"/>
    <lineage>
        <taxon>Bacteria</taxon>
        <taxon>Pseudomonadati</taxon>
        <taxon>Pseudomonadota</taxon>
        <taxon>Betaproteobacteria</taxon>
        <taxon>Nitrosomonadales</taxon>
        <taxon>Gallionellaceae</taxon>
        <taxon>Gallionella</taxon>
    </lineage>
</organism>
<evidence type="ECO:0000313" key="3">
    <source>
        <dbReference type="Proteomes" id="UP000070578"/>
    </source>
</evidence>
<dbReference type="AlphaFoldDB" id="A0A139BTD0"/>
<name>A0A139BTD0_9PROT</name>
<accession>A0A139BTD0</accession>
<reference evidence="2 3" key="1">
    <citation type="submission" date="2016-02" db="EMBL/GenBank/DDBJ databases">
        <authorList>
            <person name="Wen L."/>
            <person name="He K."/>
            <person name="Yang H."/>
        </authorList>
    </citation>
    <scope>NUCLEOTIDE SEQUENCE [LARGE SCALE GENOMIC DNA]</scope>
    <source>
        <strain evidence="2">ShG14-8</strain>
    </source>
</reference>
<reference evidence="2 3" key="2">
    <citation type="submission" date="2016-03" db="EMBL/GenBank/DDBJ databases">
        <title>New uncultured bacterium of the family Gallionellaceae from acid mine drainage: description and reconstruction of genome based on metagenomic analysis of microbial community.</title>
        <authorList>
            <person name="Kadnikov V."/>
            <person name="Ivasenko D."/>
            <person name="Beletsky A."/>
            <person name="Mardanov A."/>
            <person name="Danilova E."/>
            <person name="Pimenov N."/>
            <person name="Karnachuk O."/>
            <person name="Ravin N."/>
        </authorList>
    </citation>
    <scope>NUCLEOTIDE SEQUENCE [LARGE SCALE GENOMIC DNA]</scope>
    <source>
        <strain evidence="2">ShG14-8</strain>
    </source>
</reference>
<sequence>MTLSETVSVFGLVFGVSGFVLGVLNYLRDRHEVVVSLQWDLDVTEGSGYDHTKKWGLIRVTNVGRRPTYVSHVALKLPKGYDHTHVVIMGGIVGKKLTEGDPSETYVVDQSVMEHYAKDWKCIVAQVNDSTGKTWYSKKLKSDEIPSWAQASA</sequence>
<keyword evidence="1" id="KW-1133">Transmembrane helix</keyword>
<keyword evidence="1" id="KW-0812">Transmembrane</keyword>
<proteinExistence type="predicted"/>
<evidence type="ECO:0000256" key="1">
    <source>
        <dbReference type="SAM" id="Phobius"/>
    </source>
</evidence>
<keyword evidence="1" id="KW-0472">Membrane</keyword>
<feature type="transmembrane region" description="Helical" evidence="1">
    <location>
        <begin position="6"/>
        <end position="27"/>
    </location>
</feature>